<dbReference type="SUPFAM" id="SSF53448">
    <property type="entry name" value="Nucleotide-diphospho-sugar transferases"/>
    <property type="match status" value="1"/>
</dbReference>
<evidence type="ECO:0000256" key="1">
    <source>
        <dbReference type="ARBA" id="ARBA00007677"/>
    </source>
</evidence>
<evidence type="ECO:0008006" key="7">
    <source>
        <dbReference type="Google" id="ProtNLM"/>
    </source>
</evidence>
<dbReference type="GO" id="GO:0000032">
    <property type="term" value="P:cell wall mannoprotein biosynthetic process"/>
    <property type="evidence" value="ECO:0007669"/>
    <property type="project" value="TreeGrafter"/>
</dbReference>
<feature type="chain" id="PRO_5029748649" description="Alpha 1,2-mannosyltransferase 2.4.1" evidence="4">
    <location>
        <begin position="19"/>
        <end position="902"/>
    </location>
</feature>
<dbReference type="GO" id="GO:0016020">
    <property type="term" value="C:membrane"/>
    <property type="evidence" value="ECO:0007669"/>
    <property type="project" value="InterPro"/>
</dbReference>
<protein>
    <recommendedName>
        <fullName evidence="7">Alpha 1,2-mannosyltransferase 2.4.1</fullName>
    </recommendedName>
</protein>
<keyword evidence="6" id="KW-1185">Reference proteome</keyword>
<dbReference type="Pfam" id="PF01793">
    <property type="entry name" value="Glyco_transf_15"/>
    <property type="match status" value="1"/>
</dbReference>
<keyword evidence="2" id="KW-0808">Transferase</keyword>
<name>A0A7J6Q2V0_PEROL</name>
<dbReference type="InterPro" id="IPR029044">
    <property type="entry name" value="Nucleotide-diphossugar_trans"/>
</dbReference>
<dbReference type="InterPro" id="IPR002685">
    <property type="entry name" value="Glyco_trans_15"/>
</dbReference>
<dbReference type="GO" id="GO:0005794">
    <property type="term" value="C:Golgi apparatus"/>
    <property type="evidence" value="ECO:0007669"/>
    <property type="project" value="TreeGrafter"/>
</dbReference>
<evidence type="ECO:0000256" key="4">
    <source>
        <dbReference type="SAM" id="SignalP"/>
    </source>
</evidence>
<dbReference type="PANTHER" id="PTHR31121:SF6">
    <property type="entry name" value="ALPHA-1,2 MANNOSYLTRANSFERASE KTR1"/>
    <property type="match status" value="1"/>
</dbReference>
<dbReference type="Gene3D" id="3.90.550.10">
    <property type="entry name" value="Spore Coat Polysaccharide Biosynthesis Protein SpsA, Chain A"/>
    <property type="match status" value="1"/>
</dbReference>
<organism evidence="5 6">
    <name type="scientific">Perkinsus olseni</name>
    <name type="common">Perkinsus atlanticus</name>
    <dbReference type="NCBI Taxonomy" id="32597"/>
    <lineage>
        <taxon>Eukaryota</taxon>
        <taxon>Sar</taxon>
        <taxon>Alveolata</taxon>
        <taxon>Perkinsozoa</taxon>
        <taxon>Perkinsea</taxon>
        <taxon>Perkinsida</taxon>
        <taxon>Perkinsidae</taxon>
        <taxon>Perkinsus</taxon>
    </lineage>
</organism>
<dbReference type="GO" id="GO:0000026">
    <property type="term" value="F:alpha-1,2-mannosyltransferase activity"/>
    <property type="evidence" value="ECO:0007669"/>
    <property type="project" value="TreeGrafter"/>
</dbReference>
<reference evidence="5 6" key="1">
    <citation type="submission" date="2020-04" db="EMBL/GenBank/DDBJ databases">
        <title>Perkinsus olseni comparative genomics.</title>
        <authorList>
            <person name="Bogema D.R."/>
        </authorList>
    </citation>
    <scope>NUCLEOTIDE SEQUENCE [LARGE SCALE GENOMIC DNA]</scope>
    <source>
        <strain evidence="5 6">ATCC PRA-207</strain>
    </source>
</reference>
<sequence length="902" mass="102346">MIYPSLYLWLSFLPLLKCRHCGDEALKTIGGGVTELISLHRQALSSRNVELVELITAYQIHKSCEAALDTLDALADTVVAECCHQGARDEEIRENLRRHARRFLGNAQYISHAVIDSEQEGRLTAPFIGEQGRCSTNQEIREAVDLLIHRLLMPLIEDALSAFGVPNTLVRELEPAYTMDKAVVELATRASAAVLNQSGVLNADFIDFLHQKGRAPLKAAHSRGTGSLSEVASSSRGSDDDDGGSRLFASFHLDTRHYHRTPRPWEVCEPGSTEDSTACSRSAGYLFKVNLFPPFNTSVDYHGSALIAKHGSILDLDGAFRRVHEVPYYISRSAALSSVRAIFHSINHWAPESVFVHPVVGNCRFTEKLLSATVKPRRLNVPINPLLGFETVVIPDHEKWMEELGQRELIPSADDGLHCYTTGHSDGLSADGAGVMYNTSCMNIPLSDVTTVDEVQSRCSLAGAHSLLKSHGYGLESIEGSSIAVFRWLPNASENAQRLEDVFQRDWVANPLSRYHPIALARKQPWLSTVSSSASYWTTGKHCDCYPPFRGRLCEEISKARKHPERPYKAVIHYLVPDRRAEIRELAFALGNLWEMYNHRRDIPVIIFHDGLSLASRKQLVEASENRLWFVYVEFDSIPSHVLEEMEPQPSSLGYRKAIRWRSWPIYNEECWRRYDYALTLDTDSYLPGQWDNEEDVFDYMHARNLTAVFTHFGRESAAAAVNFLQYFLLYCKMHGIDPRGSPVAKSLIEANFKWYQQVFELDFEAVKLSWFVENAAYRDFFLFMDSTGGFYKYRWGNNPFRTFALAVLLREDQMAALRVSYAHQGFCQCDDGQKCHRRSTDSLYECPSRGPYRLKEHLSVSELLRQLQPWRGTEDQMARLDEISDMVQNPSGSDELPPRLR</sequence>
<comment type="similarity">
    <text evidence="1">Belongs to the glycosyltransferase 15 family.</text>
</comment>
<proteinExistence type="inferred from homology"/>
<dbReference type="AlphaFoldDB" id="A0A7J6Q2V0"/>
<dbReference type="GO" id="GO:0006487">
    <property type="term" value="P:protein N-linked glycosylation"/>
    <property type="evidence" value="ECO:0007669"/>
    <property type="project" value="TreeGrafter"/>
</dbReference>
<feature type="signal peptide" evidence="4">
    <location>
        <begin position="1"/>
        <end position="18"/>
    </location>
</feature>
<gene>
    <name evidence="5" type="ORF">FOZ63_020789</name>
</gene>
<feature type="region of interest" description="Disordered" evidence="3">
    <location>
        <begin position="219"/>
        <end position="243"/>
    </location>
</feature>
<dbReference type="PANTHER" id="PTHR31121">
    <property type="entry name" value="ALPHA-1,2 MANNOSYLTRANSFERASE KTR1"/>
    <property type="match status" value="1"/>
</dbReference>
<comment type="caution">
    <text evidence="5">The sequence shown here is derived from an EMBL/GenBank/DDBJ whole genome shotgun (WGS) entry which is preliminary data.</text>
</comment>
<dbReference type="EMBL" id="JABANO010035819">
    <property type="protein sequence ID" value="KAF4702844.1"/>
    <property type="molecule type" value="Genomic_DNA"/>
</dbReference>
<evidence type="ECO:0000313" key="6">
    <source>
        <dbReference type="Proteomes" id="UP000553632"/>
    </source>
</evidence>
<evidence type="ECO:0000256" key="3">
    <source>
        <dbReference type="SAM" id="MobiDB-lite"/>
    </source>
</evidence>
<dbReference type="Proteomes" id="UP000553632">
    <property type="component" value="Unassembled WGS sequence"/>
</dbReference>
<accession>A0A7J6Q2V0</accession>
<evidence type="ECO:0000256" key="2">
    <source>
        <dbReference type="ARBA" id="ARBA00022679"/>
    </source>
</evidence>
<keyword evidence="4" id="KW-0732">Signal</keyword>
<evidence type="ECO:0000313" key="5">
    <source>
        <dbReference type="EMBL" id="KAF4702844.1"/>
    </source>
</evidence>